<evidence type="ECO:0000256" key="2">
    <source>
        <dbReference type="SAM" id="SignalP"/>
    </source>
</evidence>
<organism evidence="5 6">
    <name type="scientific">Ramlibacter humi</name>
    <dbReference type="NCBI Taxonomy" id="2530451"/>
    <lineage>
        <taxon>Bacteria</taxon>
        <taxon>Pseudomonadati</taxon>
        <taxon>Pseudomonadota</taxon>
        <taxon>Betaproteobacteria</taxon>
        <taxon>Burkholderiales</taxon>
        <taxon>Comamonadaceae</taxon>
        <taxon>Ramlibacter</taxon>
    </lineage>
</organism>
<keyword evidence="2" id="KW-0732">Signal</keyword>
<dbReference type="Gene3D" id="3.30.750.170">
    <property type="match status" value="1"/>
</dbReference>
<dbReference type="GO" id="GO:0008236">
    <property type="term" value="F:serine-type peptidase activity"/>
    <property type="evidence" value="ECO:0007669"/>
    <property type="project" value="InterPro"/>
</dbReference>
<evidence type="ECO:0000313" key="6">
    <source>
        <dbReference type="Proteomes" id="UP000297839"/>
    </source>
</evidence>
<dbReference type="Pfam" id="PF18294">
    <property type="entry name" value="Pept_S41_N"/>
    <property type="match status" value="1"/>
</dbReference>
<dbReference type="AlphaFoldDB" id="A0A4Z0BIG0"/>
<feature type="region of interest" description="Disordered" evidence="1">
    <location>
        <begin position="388"/>
        <end position="416"/>
    </location>
</feature>
<dbReference type="Pfam" id="PF03572">
    <property type="entry name" value="Peptidase_S41"/>
    <property type="match status" value="1"/>
</dbReference>
<dbReference type="RefSeq" id="WP_135250821.1">
    <property type="nucleotide sequence ID" value="NZ_SMLK01000005.1"/>
</dbReference>
<dbReference type="SUPFAM" id="SSF52096">
    <property type="entry name" value="ClpP/crotonase"/>
    <property type="match status" value="1"/>
</dbReference>
<keyword evidence="6" id="KW-1185">Reference proteome</keyword>
<feature type="signal peptide" evidence="2">
    <location>
        <begin position="1"/>
        <end position="23"/>
    </location>
</feature>
<dbReference type="InterPro" id="IPR041613">
    <property type="entry name" value="Pept_S41_N"/>
</dbReference>
<evidence type="ECO:0008006" key="7">
    <source>
        <dbReference type="Google" id="ProtNLM"/>
    </source>
</evidence>
<evidence type="ECO:0000313" key="5">
    <source>
        <dbReference type="EMBL" id="TFY99102.1"/>
    </source>
</evidence>
<dbReference type="OrthoDB" id="7168509at2"/>
<dbReference type="InterPro" id="IPR029045">
    <property type="entry name" value="ClpP/crotonase-like_dom_sf"/>
</dbReference>
<feature type="chain" id="PRO_5021379386" description="Peptidase S41" evidence="2">
    <location>
        <begin position="24"/>
        <end position="416"/>
    </location>
</feature>
<dbReference type="PANTHER" id="PTHR32060">
    <property type="entry name" value="TAIL-SPECIFIC PROTEASE"/>
    <property type="match status" value="1"/>
</dbReference>
<dbReference type="EMBL" id="SMLK01000005">
    <property type="protein sequence ID" value="TFY99102.1"/>
    <property type="molecule type" value="Genomic_DNA"/>
</dbReference>
<protein>
    <recommendedName>
        <fullName evidence="7">Peptidase S41</fullName>
    </recommendedName>
</protein>
<comment type="caution">
    <text evidence="5">The sequence shown here is derived from an EMBL/GenBank/DDBJ whole genome shotgun (WGS) entry which is preliminary data.</text>
</comment>
<sequence length="416" mass="43859">MLQVPSLRHAAAFATTFVALTLAACGGGGGGGSSSDTASGAQLSSSLANQCGLPDQQRWLQAYMGETYLWNDEMPSADAAGYSDMSSYFNALLVKTTDANGRARDRFSTVMTATSADAMQNVRSGNATPSVLTSNTNPVPMVRTMTSRTGRKVGYLLFNEHSRGAQDALIAAFTSLKAANVQELVLDLRYNSGGFIYIAQAAAAMVAGPSVDGQIFESVRYNTRRTGENAAGTFWYSNTVTVAEDNYPAGTALPQLSLPRLYVLTSQLTCSASESIINSLRGIGVQVVLIGDRTCGKPYGFHRKDNCGSAYFPIEFQVYNAQGFGEYQAGFPVQCRVREDATKALGASNEPLLAAAVNYIDTGACPAGTGTGVQFSASASTLQQSADGGSIFDRAGAPPADSPMYQAGWDGRRLQP</sequence>
<dbReference type="GO" id="GO:0006508">
    <property type="term" value="P:proteolysis"/>
    <property type="evidence" value="ECO:0007669"/>
    <property type="project" value="InterPro"/>
</dbReference>
<dbReference type="GO" id="GO:0004175">
    <property type="term" value="F:endopeptidase activity"/>
    <property type="evidence" value="ECO:0007669"/>
    <property type="project" value="TreeGrafter"/>
</dbReference>
<accession>A0A4Z0BIG0</accession>
<dbReference type="InterPro" id="IPR005151">
    <property type="entry name" value="Tail-specific_protease"/>
</dbReference>
<evidence type="ECO:0000259" key="4">
    <source>
        <dbReference type="Pfam" id="PF18294"/>
    </source>
</evidence>
<dbReference type="CDD" id="cd07561">
    <property type="entry name" value="Peptidase_S41_CPP_like"/>
    <property type="match status" value="1"/>
</dbReference>
<gene>
    <name evidence="5" type="ORF">EZ216_16210</name>
</gene>
<dbReference type="PANTHER" id="PTHR32060:SF22">
    <property type="entry name" value="CARBOXYL-TERMINAL-PROCESSING PEPTIDASE 3, CHLOROPLASTIC"/>
    <property type="match status" value="1"/>
</dbReference>
<evidence type="ECO:0000259" key="3">
    <source>
        <dbReference type="Pfam" id="PF03572"/>
    </source>
</evidence>
<feature type="domain" description="Peptidase S41 N-terminal" evidence="4">
    <location>
        <begin position="56"/>
        <end position="108"/>
    </location>
</feature>
<dbReference type="Gene3D" id="3.90.226.10">
    <property type="entry name" value="2-enoyl-CoA Hydratase, Chain A, domain 1"/>
    <property type="match status" value="1"/>
</dbReference>
<proteinExistence type="predicted"/>
<reference evidence="5 6" key="1">
    <citation type="submission" date="2019-03" db="EMBL/GenBank/DDBJ databases">
        <title>Ramlibacter sp. 18x22-1, whole genome shotgun sequence.</title>
        <authorList>
            <person name="Zhang X."/>
            <person name="Feng G."/>
            <person name="Zhu H."/>
        </authorList>
    </citation>
    <scope>NUCLEOTIDE SEQUENCE [LARGE SCALE GENOMIC DNA]</scope>
    <source>
        <strain evidence="5 6">18x22-1</strain>
    </source>
</reference>
<dbReference type="Proteomes" id="UP000297839">
    <property type="component" value="Unassembled WGS sequence"/>
</dbReference>
<evidence type="ECO:0000256" key="1">
    <source>
        <dbReference type="SAM" id="MobiDB-lite"/>
    </source>
</evidence>
<name>A0A4Z0BIG0_9BURK</name>
<feature type="domain" description="Tail specific protease" evidence="3">
    <location>
        <begin position="152"/>
        <end position="298"/>
    </location>
</feature>